<evidence type="ECO:0000256" key="7">
    <source>
        <dbReference type="ARBA" id="ARBA00034754"/>
    </source>
</evidence>
<sequence length="341" mass="36905">MNLAPQQLSQHLSSGLKPLYVLTGDEPLSQRECLDAIRAKACELGFDERTSLTSDRYFNWGQIAEFGQAMSLFASQRLLEINIPTGKPGLDGSKALQALAAEALPDTVTVVILPAVDWRDAKSAWYTALQQNSVFIELREVGPAQLPPWIATRLALQKQSTDAETLTFMANQVEGNLLAAHQEIQKLGLLFPAGVIAGDDVRAAVLNVSRFDAVQLGEAVLAGDVDRTVRILDGLKDEGAQAVAVMNPLIWAITPLVKIKQAEARGENLNSAMVQAKVFGPKQALAKQAVGRLSLKQLQAALLKLADIDKTAKGMMQGDAWLEISRLCFGLARVGTRARSR</sequence>
<dbReference type="Gene3D" id="1.20.272.10">
    <property type="match status" value="1"/>
</dbReference>
<dbReference type="SUPFAM" id="SSF48019">
    <property type="entry name" value="post-AAA+ oligomerization domain-like"/>
    <property type="match status" value="1"/>
</dbReference>
<dbReference type="STRING" id="1581680.BN1209_0399"/>
<evidence type="ECO:0000313" key="11">
    <source>
        <dbReference type="EMBL" id="CEN55448.1"/>
    </source>
</evidence>
<comment type="similarity">
    <text evidence="7">Belongs to the DNA polymerase HolA subunit family.</text>
</comment>
<dbReference type="CDD" id="cd18138">
    <property type="entry name" value="HLD_clamp_pol_III_delta"/>
    <property type="match status" value="1"/>
</dbReference>
<name>A0A0B7IT36_9PROT</name>
<dbReference type="PANTHER" id="PTHR34388">
    <property type="entry name" value="DNA POLYMERASE III SUBUNIT DELTA"/>
    <property type="match status" value="1"/>
</dbReference>
<dbReference type="EMBL" id="LN794158">
    <property type="protein sequence ID" value="CEN55448.1"/>
    <property type="molecule type" value="Genomic_DNA"/>
</dbReference>
<dbReference type="InterPro" id="IPR005790">
    <property type="entry name" value="DNA_polIII_delta"/>
</dbReference>
<keyword evidence="6" id="KW-0239">DNA-directed DNA polymerase</keyword>
<proteinExistence type="inferred from homology"/>
<dbReference type="PANTHER" id="PTHR34388:SF1">
    <property type="entry name" value="DNA POLYMERASE III SUBUNIT DELTA"/>
    <property type="match status" value="1"/>
</dbReference>
<dbReference type="GO" id="GO:0006261">
    <property type="term" value="P:DNA-templated DNA replication"/>
    <property type="evidence" value="ECO:0007669"/>
    <property type="project" value="TreeGrafter"/>
</dbReference>
<evidence type="ECO:0000313" key="12">
    <source>
        <dbReference type="Proteomes" id="UP000056322"/>
    </source>
</evidence>
<dbReference type="Gene3D" id="3.40.50.300">
    <property type="entry name" value="P-loop containing nucleotide triphosphate hydrolases"/>
    <property type="match status" value="1"/>
</dbReference>
<dbReference type="GO" id="GO:0003887">
    <property type="term" value="F:DNA-directed DNA polymerase activity"/>
    <property type="evidence" value="ECO:0007669"/>
    <property type="project" value="UniProtKB-KW"/>
</dbReference>
<keyword evidence="12" id="KW-1185">Reference proteome</keyword>
<protein>
    <recommendedName>
        <fullName evidence="2">DNA polymerase III subunit delta</fullName>
        <ecNumber evidence="1">2.7.7.7</ecNumber>
    </recommendedName>
</protein>
<dbReference type="Pfam" id="PF14840">
    <property type="entry name" value="DNA_pol3_delt_C"/>
    <property type="match status" value="1"/>
</dbReference>
<dbReference type="Proteomes" id="UP000056322">
    <property type="component" value="Chromosome 1"/>
</dbReference>
<dbReference type="Pfam" id="PF06144">
    <property type="entry name" value="DNA_pol3_delta"/>
    <property type="match status" value="1"/>
</dbReference>
<evidence type="ECO:0000256" key="5">
    <source>
        <dbReference type="ARBA" id="ARBA00022705"/>
    </source>
</evidence>
<evidence type="ECO:0000259" key="10">
    <source>
        <dbReference type="Pfam" id="PF14840"/>
    </source>
</evidence>
<evidence type="ECO:0000256" key="3">
    <source>
        <dbReference type="ARBA" id="ARBA00022679"/>
    </source>
</evidence>
<dbReference type="InterPro" id="IPR032780">
    <property type="entry name" value="DNA_pol3_delt_C"/>
</dbReference>
<keyword evidence="3" id="KW-0808">Transferase</keyword>
<evidence type="ECO:0000259" key="9">
    <source>
        <dbReference type="Pfam" id="PF06144"/>
    </source>
</evidence>
<organism evidence="11 12">
    <name type="scientific">Candidatus Methylopumilus turicensis</name>
    <dbReference type="NCBI Taxonomy" id="1581680"/>
    <lineage>
        <taxon>Bacteria</taxon>
        <taxon>Pseudomonadati</taxon>
        <taxon>Pseudomonadota</taxon>
        <taxon>Betaproteobacteria</taxon>
        <taxon>Nitrosomonadales</taxon>
        <taxon>Methylophilaceae</taxon>
        <taxon>Candidatus Methylopumilus</taxon>
    </lineage>
</organism>
<evidence type="ECO:0000256" key="2">
    <source>
        <dbReference type="ARBA" id="ARBA00017703"/>
    </source>
</evidence>
<dbReference type="InterPro" id="IPR010372">
    <property type="entry name" value="DNA_pol3_delta_N"/>
</dbReference>
<evidence type="ECO:0000256" key="1">
    <source>
        <dbReference type="ARBA" id="ARBA00012417"/>
    </source>
</evidence>
<dbReference type="HOGENOM" id="CLU_044694_0_0_4"/>
<dbReference type="InterPro" id="IPR027417">
    <property type="entry name" value="P-loop_NTPase"/>
</dbReference>
<dbReference type="AlphaFoldDB" id="A0A0B7IT36"/>
<evidence type="ECO:0000256" key="6">
    <source>
        <dbReference type="ARBA" id="ARBA00022932"/>
    </source>
</evidence>
<dbReference type="NCBIfam" id="TIGR01128">
    <property type="entry name" value="holA"/>
    <property type="match status" value="1"/>
</dbReference>
<gene>
    <name evidence="11" type="primary">holA</name>
    <name evidence="11" type="ORF">BN1209_0399</name>
</gene>
<accession>A0A0B7IT36</accession>
<feature type="domain" description="DNA polymerase III delta N-terminal" evidence="9">
    <location>
        <begin position="20"/>
        <end position="137"/>
    </location>
</feature>
<comment type="catalytic activity">
    <reaction evidence="8">
        <text>DNA(n) + a 2'-deoxyribonucleoside 5'-triphosphate = DNA(n+1) + diphosphate</text>
        <dbReference type="Rhea" id="RHEA:22508"/>
        <dbReference type="Rhea" id="RHEA-COMP:17339"/>
        <dbReference type="Rhea" id="RHEA-COMP:17340"/>
        <dbReference type="ChEBI" id="CHEBI:33019"/>
        <dbReference type="ChEBI" id="CHEBI:61560"/>
        <dbReference type="ChEBI" id="CHEBI:173112"/>
        <dbReference type="EC" id="2.7.7.7"/>
    </reaction>
</comment>
<dbReference type="InterPro" id="IPR008921">
    <property type="entry name" value="DNA_pol3_clamp-load_cplx_C"/>
</dbReference>
<dbReference type="RefSeq" id="WP_045750719.1">
    <property type="nucleotide sequence ID" value="NZ_LN794158.1"/>
</dbReference>
<evidence type="ECO:0000256" key="8">
    <source>
        <dbReference type="ARBA" id="ARBA00049244"/>
    </source>
</evidence>
<reference evidence="12" key="1">
    <citation type="submission" date="2014-12" db="EMBL/GenBank/DDBJ databases">
        <authorList>
            <person name="Salcher M.M."/>
        </authorList>
    </citation>
    <scope>NUCLEOTIDE SEQUENCE [LARGE SCALE GENOMIC DNA]</scope>
    <source>
        <strain evidence="12">MMS-10A-171</strain>
    </source>
</reference>
<dbReference type="EC" id="2.7.7.7" evidence="1"/>
<dbReference type="KEGG" id="mbac:BN1209_0399"/>
<dbReference type="GO" id="GO:0003677">
    <property type="term" value="F:DNA binding"/>
    <property type="evidence" value="ECO:0007669"/>
    <property type="project" value="InterPro"/>
</dbReference>
<keyword evidence="4" id="KW-0548">Nucleotidyltransferase</keyword>
<dbReference type="Gene3D" id="1.10.8.60">
    <property type="match status" value="1"/>
</dbReference>
<feature type="domain" description="DNA polymerase III subunit delta C-terminal" evidence="10">
    <location>
        <begin position="218"/>
        <end position="329"/>
    </location>
</feature>
<dbReference type="SUPFAM" id="SSF52540">
    <property type="entry name" value="P-loop containing nucleoside triphosphate hydrolases"/>
    <property type="match status" value="1"/>
</dbReference>
<dbReference type="GO" id="GO:0009360">
    <property type="term" value="C:DNA polymerase III complex"/>
    <property type="evidence" value="ECO:0007669"/>
    <property type="project" value="InterPro"/>
</dbReference>
<keyword evidence="5" id="KW-0235">DNA replication</keyword>
<evidence type="ECO:0000256" key="4">
    <source>
        <dbReference type="ARBA" id="ARBA00022695"/>
    </source>
</evidence>
<dbReference type="OrthoDB" id="9770982at2"/>